<reference evidence="1 2" key="1">
    <citation type="journal article" date="2019" name="Environ. Microbiol.">
        <title>Species interactions and distinct microbial communities in high Arctic permafrost affected cryosols are associated with the CH4 and CO2 gas fluxes.</title>
        <authorList>
            <person name="Altshuler I."/>
            <person name="Hamel J."/>
            <person name="Turney S."/>
            <person name="Magnuson E."/>
            <person name="Levesque R."/>
            <person name="Greer C."/>
            <person name="Whyte L.G."/>
        </authorList>
    </citation>
    <scope>NUCLEOTIDE SEQUENCE [LARGE SCALE GENOMIC DNA]</scope>
    <source>
        <strain evidence="1 2">S5.20</strain>
    </source>
</reference>
<dbReference type="RefSeq" id="WP_140697097.1">
    <property type="nucleotide sequence ID" value="NZ_RCZG01000013.1"/>
</dbReference>
<organism evidence="1 2">
    <name type="scientific">Mycolicibacterium hodleri</name>
    <dbReference type="NCBI Taxonomy" id="49897"/>
    <lineage>
        <taxon>Bacteria</taxon>
        <taxon>Bacillati</taxon>
        <taxon>Actinomycetota</taxon>
        <taxon>Actinomycetes</taxon>
        <taxon>Mycobacteriales</taxon>
        <taxon>Mycobacteriaceae</taxon>
        <taxon>Mycolicibacterium</taxon>
    </lineage>
</organism>
<dbReference type="EMBL" id="RCZG01000013">
    <property type="protein sequence ID" value="TPG31213.1"/>
    <property type="molecule type" value="Genomic_DNA"/>
</dbReference>
<evidence type="ECO:0000313" key="1">
    <source>
        <dbReference type="EMBL" id="TPG31213.1"/>
    </source>
</evidence>
<evidence type="ECO:0000313" key="2">
    <source>
        <dbReference type="Proteomes" id="UP000320095"/>
    </source>
</evidence>
<name>A0A502E0T9_9MYCO</name>
<gene>
    <name evidence="1" type="ORF">EAH80_24760</name>
</gene>
<dbReference type="InterPro" id="IPR049790">
    <property type="entry name" value="Rv3655c/TadE"/>
</dbReference>
<dbReference type="Proteomes" id="UP000320095">
    <property type="component" value="Unassembled WGS sequence"/>
</dbReference>
<keyword evidence="2" id="KW-1185">Reference proteome</keyword>
<protein>
    <recommendedName>
        <fullName evidence="3">Pilus biosynthesis protein TadE</fullName>
    </recommendedName>
</protein>
<dbReference type="AlphaFoldDB" id="A0A502E0T9"/>
<dbReference type="NCBIfam" id="NF041390">
    <property type="entry name" value="TadE_Rv3655c"/>
    <property type="match status" value="1"/>
</dbReference>
<evidence type="ECO:0008006" key="3">
    <source>
        <dbReference type="Google" id="ProtNLM"/>
    </source>
</evidence>
<sequence length="100" mass="9961">MEAAFAVAALAVVLVLCVGGLAAVGTQVRCVDSSREAARLAARGDEGAASDAVRKGGPPGADLVLRRDGGYVVARVSSRSNLLPGFTIAAESVALVEPGL</sequence>
<proteinExistence type="predicted"/>
<accession>A0A502E0T9</accession>
<dbReference type="OrthoDB" id="4481209at2"/>
<comment type="caution">
    <text evidence="1">The sequence shown here is derived from an EMBL/GenBank/DDBJ whole genome shotgun (WGS) entry which is preliminary data.</text>
</comment>